<proteinExistence type="predicted"/>
<evidence type="ECO:0000256" key="1">
    <source>
        <dbReference type="SAM" id="SignalP"/>
    </source>
</evidence>
<accession>A0A3S4PBV8</accession>
<evidence type="ECO:0008006" key="4">
    <source>
        <dbReference type="Google" id="ProtNLM"/>
    </source>
</evidence>
<organism evidence="2 3">
    <name type="scientific">Chryseobacterium gleum</name>
    <name type="common">Flavobacterium gleum</name>
    <dbReference type="NCBI Taxonomy" id="250"/>
    <lineage>
        <taxon>Bacteria</taxon>
        <taxon>Pseudomonadati</taxon>
        <taxon>Bacteroidota</taxon>
        <taxon>Flavobacteriia</taxon>
        <taxon>Flavobacteriales</taxon>
        <taxon>Weeksellaceae</taxon>
        <taxon>Chryseobacterium group</taxon>
        <taxon>Chryseobacterium</taxon>
    </lineage>
</organism>
<feature type="signal peptide" evidence="1">
    <location>
        <begin position="1"/>
        <end position="28"/>
    </location>
</feature>
<protein>
    <recommendedName>
        <fullName evidence="4">SD-repeat containing protein B domain-containing protein</fullName>
    </recommendedName>
</protein>
<evidence type="ECO:0000313" key="3">
    <source>
        <dbReference type="Proteomes" id="UP000279227"/>
    </source>
</evidence>
<keyword evidence="1" id="KW-0732">Signal</keyword>
<dbReference type="STRING" id="525257.HMPREF0204_14240"/>
<evidence type="ECO:0000313" key="2">
    <source>
        <dbReference type="EMBL" id="VEE04669.1"/>
    </source>
</evidence>
<name>A0A3S4PBV8_CHRGE</name>
<gene>
    <name evidence="2" type="ORF">NCTC11432_00242</name>
</gene>
<dbReference type="KEGG" id="cgle:NCTC11432_00242"/>
<dbReference type="EMBL" id="LR134289">
    <property type="protein sequence ID" value="VEE04669.1"/>
    <property type="molecule type" value="Genomic_DNA"/>
</dbReference>
<sequence length="934" mass="106366">MLHNKLFRKIILFLLIPFCIWVSAQANADAAISMEIRNEQNSANPNIIDVLLVLKNNESNHFKGRVEVNTPTGFRTISDSNPEIELNGGQQLFIPLKILKNATIVSGKADLIFTITDEKKHQVVKKSLSYTVTENNNMRITAENPVVYMGTYKDSLEIRTRVSNLGNKKQDVTIVFKIPEATQKNLFIEKKGTINVQKDSVFIFRFVPSGNLLRSSQFTVNIAGFREPDKEIFGNTSVLVQNVSSTQRYQDAEFDLFSNYSKNTITASYRRIGNNTDMYQLIGSGGFNLPSGYMFIRGNIYTLNNQSDPVVSNTYLTYRREKSEFTLGNISKLMEVSLFGRGAEYAYTSSDKDKKIEVGFVDQSFSLIERNSFLKYGYGFYARGITGAQNASKNFSATYIFKNDPYEKANHHVLGTDMQYAFNNFWKMNSKVYSGLSFYENTHLTQPSLALEAQYSGNINKINLNGNYFYSSDYYPGNRRGIVQIQQNFSTSIFKNHSLYANVMISNFSPKFYSYNYDIRSYTTRGDIGINFAKKKNFGFSAGAQYQEESSNTYNNFLDTSGNQEIQKLKAFRITQNITWASNNKKHSSLLALETGSVQYPSSDNAQLQMKATGNYSYKWFNVNGIYQYGSYYLSEFASSRIFSKDIIYKKFSVSAFINKNLLSEKLTVTSGLSYTDDILYGKSPSGFVNLKYAKDRYGVFLNSSWYNYSSGNFSNNLFTVEAGVTLNLQPNRLDASKKGEISAFVYYDNNHNNIYDEGDQSAENYIIMINNISFRTNNEGKIVYKAIPYGKYMLKQVIQQGWYYQDSEFEVKKHSYFLQVPLHQNGTVLGKINYEFDPKKALEFESKTAGIIFNIYDGDQLLQRVVTDDSGEFGSFLRSGNYTVQLVESSLPANTYCEKISQNITVQAGKLMNLEPFTIKVSEKRVHVKKFGN</sequence>
<dbReference type="AlphaFoldDB" id="A0A3S4PBV8"/>
<feature type="chain" id="PRO_5018609664" description="SD-repeat containing protein B domain-containing protein" evidence="1">
    <location>
        <begin position="29"/>
        <end position="934"/>
    </location>
</feature>
<reference evidence="2 3" key="1">
    <citation type="submission" date="2018-12" db="EMBL/GenBank/DDBJ databases">
        <authorList>
            <consortium name="Pathogen Informatics"/>
        </authorList>
    </citation>
    <scope>NUCLEOTIDE SEQUENCE [LARGE SCALE GENOMIC DNA]</scope>
    <source>
        <strain evidence="2 3">NCTC11432</strain>
    </source>
</reference>
<dbReference type="Proteomes" id="UP000279227">
    <property type="component" value="Chromosome"/>
</dbReference>